<evidence type="ECO:0000259" key="5">
    <source>
        <dbReference type="Pfam" id="PF00582"/>
    </source>
</evidence>
<dbReference type="PRINTS" id="PR01438">
    <property type="entry name" value="UNVRSLSTRESS"/>
</dbReference>
<keyword evidence="7" id="KW-1185">Reference proteome</keyword>
<evidence type="ECO:0000256" key="3">
    <source>
        <dbReference type="ARBA" id="ARBA00022490"/>
    </source>
</evidence>
<dbReference type="EMBL" id="SNYM01000005">
    <property type="protein sequence ID" value="TDQ49179.1"/>
    <property type="molecule type" value="Genomic_DNA"/>
</dbReference>
<dbReference type="InterPro" id="IPR006016">
    <property type="entry name" value="UspA"/>
</dbReference>
<evidence type="ECO:0000256" key="2">
    <source>
        <dbReference type="ARBA" id="ARBA00008791"/>
    </source>
</evidence>
<gene>
    <name evidence="6" type="ORF">EV696_105153</name>
</gene>
<dbReference type="PANTHER" id="PTHR47892">
    <property type="entry name" value="UNIVERSAL STRESS PROTEIN E"/>
    <property type="match status" value="1"/>
</dbReference>
<dbReference type="PANTHER" id="PTHR47892:SF1">
    <property type="entry name" value="UNIVERSAL STRESS PROTEIN E"/>
    <property type="match status" value="1"/>
</dbReference>
<comment type="function">
    <text evidence="4">Required for resistance to DNA-damaging agents.</text>
</comment>
<dbReference type="Pfam" id="PF00582">
    <property type="entry name" value="Usp"/>
    <property type="match status" value="2"/>
</dbReference>
<evidence type="ECO:0000256" key="1">
    <source>
        <dbReference type="ARBA" id="ARBA00004496"/>
    </source>
</evidence>
<dbReference type="InterPro" id="IPR006015">
    <property type="entry name" value="Universal_stress_UspA"/>
</dbReference>
<evidence type="ECO:0000256" key="4">
    <source>
        <dbReference type="ARBA" id="ARBA00037131"/>
    </source>
</evidence>
<feature type="domain" description="UspA" evidence="5">
    <location>
        <begin position="167"/>
        <end position="293"/>
    </location>
</feature>
<keyword evidence="3" id="KW-0963">Cytoplasm</keyword>
<accession>A0A4R6UTI3</accession>
<proteinExistence type="inferred from homology"/>
<dbReference type="OrthoDB" id="239260at2"/>
<evidence type="ECO:0000313" key="6">
    <source>
        <dbReference type="EMBL" id="TDQ49179.1"/>
    </source>
</evidence>
<comment type="similarity">
    <text evidence="2">Belongs to the universal stress protein A family.</text>
</comment>
<feature type="domain" description="UspA" evidence="5">
    <location>
        <begin position="12"/>
        <end position="140"/>
    </location>
</feature>
<dbReference type="RefSeq" id="WP_133589571.1">
    <property type="nucleotide sequence ID" value="NZ_CP037953.1"/>
</dbReference>
<sequence>MKSLNKIAVIADLLTAEPALSCAVALAKASKAELVLYAFVHDSLGDDDALLSDKERHAYREKLIDARHQALAVELKSVAPKFRPNIEVIWHKRYHEWLCDNVKKRGIDLVIKHGRPSKKAFYMPSDWHLMRRLPVPLWLVDDRSPAEGAVVAAIDAGDKRSSRKKLDQQVLQTGALLAPLMKAKLKSVFVRALPQLLFDLDLVDHRSYKNKAEEQAKAASAKRCKEAGVDDQVSNNLVGFGHPEDMLPRLLRKEKAALLVMGTVGRKGVEEWLVGNTSERVIADVRCDVLIIKG</sequence>
<dbReference type="SUPFAM" id="SSF52402">
    <property type="entry name" value="Adenine nucleotide alpha hydrolases-like"/>
    <property type="match status" value="2"/>
</dbReference>
<evidence type="ECO:0000313" key="7">
    <source>
        <dbReference type="Proteomes" id="UP000295375"/>
    </source>
</evidence>
<dbReference type="Gene3D" id="3.40.50.12370">
    <property type="match status" value="1"/>
</dbReference>
<dbReference type="Proteomes" id="UP000295375">
    <property type="component" value="Unassembled WGS sequence"/>
</dbReference>
<protein>
    <submittedName>
        <fullName evidence="6">Nucleotide-binding universal stress UspA family protein</fullName>
    </submittedName>
</protein>
<dbReference type="GO" id="GO:0005737">
    <property type="term" value="C:cytoplasm"/>
    <property type="evidence" value="ECO:0007669"/>
    <property type="project" value="UniProtKB-SubCell"/>
</dbReference>
<name>A0A4R6UTI3_9GAMM</name>
<comment type="caution">
    <text evidence="6">The sequence shown here is derived from an EMBL/GenBank/DDBJ whole genome shotgun (WGS) entry which is preliminary data.</text>
</comment>
<organism evidence="6 7">
    <name type="scientific">Permianibacter aggregans</name>
    <dbReference type="NCBI Taxonomy" id="1510150"/>
    <lineage>
        <taxon>Bacteria</taxon>
        <taxon>Pseudomonadati</taxon>
        <taxon>Pseudomonadota</taxon>
        <taxon>Gammaproteobacteria</taxon>
        <taxon>Pseudomonadales</taxon>
        <taxon>Pseudomonadaceae</taxon>
        <taxon>Permianibacter</taxon>
    </lineage>
</organism>
<dbReference type="AlphaFoldDB" id="A0A4R6UTI3"/>
<comment type="subcellular location">
    <subcellularLocation>
        <location evidence="1">Cytoplasm</location>
    </subcellularLocation>
</comment>
<reference evidence="6 7" key="1">
    <citation type="submission" date="2019-03" db="EMBL/GenBank/DDBJ databases">
        <title>Genomic Encyclopedia of Type Strains, Phase IV (KMG-IV): sequencing the most valuable type-strain genomes for metagenomic binning, comparative biology and taxonomic classification.</title>
        <authorList>
            <person name="Goeker M."/>
        </authorList>
    </citation>
    <scope>NUCLEOTIDE SEQUENCE [LARGE SCALE GENOMIC DNA]</scope>
    <source>
        <strain evidence="6 7">DSM 103792</strain>
    </source>
</reference>